<proteinExistence type="predicted"/>
<reference evidence="1 2" key="1">
    <citation type="journal article" date="2019" name="Commun. Biol.">
        <title>The bagworm genome reveals a unique fibroin gene that provides high tensile strength.</title>
        <authorList>
            <person name="Kono N."/>
            <person name="Nakamura H."/>
            <person name="Ohtoshi R."/>
            <person name="Tomita M."/>
            <person name="Numata K."/>
            <person name="Arakawa K."/>
        </authorList>
    </citation>
    <scope>NUCLEOTIDE SEQUENCE [LARGE SCALE GENOMIC DNA]</scope>
</reference>
<organism evidence="1 2">
    <name type="scientific">Eumeta variegata</name>
    <name type="common">Bagworm moth</name>
    <name type="synonym">Eumeta japonica</name>
    <dbReference type="NCBI Taxonomy" id="151549"/>
    <lineage>
        <taxon>Eukaryota</taxon>
        <taxon>Metazoa</taxon>
        <taxon>Ecdysozoa</taxon>
        <taxon>Arthropoda</taxon>
        <taxon>Hexapoda</taxon>
        <taxon>Insecta</taxon>
        <taxon>Pterygota</taxon>
        <taxon>Neoptera</taxon>
        <taxon>Endopterygota</taxon>
        <taxon>Lepidoptera</taxon>
        <taxon>Glossata</taxon>
        <taxon>Ditrysia</taxon>
        <taxon>Tineoidea</taxon>
        <taxon>Psychidae</taxon>
        <taxon>Oiketicinae</taxon>
        <taxon>Eumeta</taxon>
    </lineage>
</organism>
<name>A0A4C1VNZ3_EUMVA</name>
<gene>
    <name evidence="1" type="ORF">EVAR_32427_1</name>
</gene>
<keyword evidence="2" id="KW-1185">Reference proteome</keyword>
<sequence length="112" mass="12643">MNVDAREMEVAVNKTSKVRGQKFVVICSSVDAKKTEEQLKYAMPTYEAPKAPGMELFPVSAMFPLPRLRTQQAILQERVREVCALRHTGVTCRALKEGDPLKLKLLKGQLRE</sequence>
<evidence type="ECO:0000313" key="2">
    <source>
        <dbReference type="Proteomes" id="UP000299102"/>
    </source>
</evidence>
<dbReference type="Proteomes" id="UP000299102">
    <property type="component" value="Unassembled WGS sequence"/>
</dbReference>
<dbReference type="EMBL" id="BGZK01000367">
    <property type="protein sequence ID" value="GBP39495.1"/>
    <property type="molecule type" value="Genomic_DNA"/>
</dbReference>
<accession>A0A4C1VNZ3</accession>
<evidence type="ECO:0000313" key="1">
    <source>
        <dbReference type="EMBL" id="GBP39495.1"/>
    </source>
</evidence>
<protein>
    <submittedName>
        <fullName evidence="1">Uncharacterized protein</fullName>
    </submittedName>
</protein>
<comment type="caution">
    <text evidence="1">The sequence shown here is derived from an EMBL/GenBank/DDBJ whole genome shotgun (WGS) entry which is preliminary data.</text>
</comment>
<dbReference type="AlphaFoldDB" id="A0A4C1VNZ3"/>